<comment type="caution">
    <text evidence="2">The sequence shown here is derived from an EMBL/GenBank/DDBJ whole genome shotgun (WGS) entry which is preliminary data.</text>
</comment>
<reference evidence="2" key="1">
    <citation type="submission" date="2013-08" db="EMBL/GenBank/DDBJ databases">
        <authorList>
            <person name="Mendez C."/>
            <person name="Richter M."/>
            <person name="Ferrer M."/>
            <person name="Sanchez J."/>
        </authorList>
    </citation>
    <scope>NUCLEOTIDE SEQUENCE</scope>
</reference>
<organism evidence="2">
    <name type="scientific">mine drainage metagenome</name>
    <dbReference type="NCBI Taxonomy" id="410659"/>
    <lineage>
        <taxon>unclassified sequences</taxon>
        <taxon>metagenomes</taxon>
        <taxon>ecological metagenomes</taxon>
    </lineage>
</organism>
<dbReference type="Gene3D" id="2.60.40.10">
    <property type="entry name" value="Immunoglobulins"/>
    <property type="match status" value="1"/>
</dbReference>
<reference evidence="2" key="2">
    <citation type="journal article" date="2014" name="ISME J.">
        <title>Microbial stratification in low pH oxic and suboxic macroscopic growths along an acid mine drainage.</title>
        <authorList>
            <person name="Mendez-Garcia C."/>
            <person name="Mesa V."/>
            <person name="Sprenger R.R."/>
            <person name="Richter M."/>
            <person name="Diez M.S."/>
            <person name="Solano J."/>
            <person name="Bargiela R."/>
            <person name="Golyshina O.V."/>
            <person name="Manteca A."/>
            <person name="Ramos J.L."/>
            <person name="Gallego J.R."/>
            <person name="Llorente I."/>
            <person name="Martins Dos Santos V.A."/>
            <person name="Jensen O.N."/>
            <person name="Pelaez A.I."/>
            <person name="Sanchez J."/>
            <person name="Ferrer M."/>
        </authorList>
    </citation>
    <scope>NUCLEOTIDE SEQUENCE</scope>
</reference>
<name>T1B242_9ZZZZ</name>
<proteinExistence type="predicted"/>
<dbReference type="EMBL" id="AUZZ01006242">
    <property type="protein sequence ID" value="EQD46939.1"/>
    <property type="molecule type" value="Genomic_DNA"/>
</dbReference>
<dbReference type="InterPro" id="IPR013783">
    <property type="entry name" value="Ig-like_fold"/>
</dbReference>
<dbReference type="Pfam" id="PF11896">
    <property type="entry name" value="GlgE_dom_N_S"/>
    <property type="match status" value="1"/>
</dbReference>
<accession>T1B242</accession>
<feature type="domain" description="Alpha-1,4-glucan:maltose-1-phosphate maltosyltransferase" evidence="1">
    <location>
        <begin position="3"/>
        <end position="122"/>
    </location>
</feature>
<dbReference type="GO" id="GO:0004553">
    <property type="term" value="F:hydrolase activity, hydrolyzing O-glycosyl compounds"/>
    <property type="evidence" value="ECO:0007669"/>
    <property type="project" value="InterPro"/>
</dbReference>
<gene>
    <name evidence="2" type="ORF">B2A_08661</name>
</gene>
<dbReference type="InterPro" id="IPR021828">
    <property type="entry name" value="GlgE_dom_N/S"/>
</dbReference>
<protein>
    <submittedName>
        <fullName evidence="2">Alpha-amylase family protein</fullName>
    </submittedName>
</protein>
<evidence type="ECO:0000313" key="2">
    <source>
        <dbReference type="EMBL" id="EQD46939.1"/>
    </source>
</evidence>
<dbReference type="AlphaFoldDB" id="T1B242"/>
<feature type="non-terminal residue" evidence="2">
    <location>
        <position position="133"/>
    </location>
</feature>
<evidence type="ECO:0000259" key="1">
    <source>
        <dbReference type="Pfam" id="PF11896"/>
    </source>
</evidence>
<sequence length="133" mass="15011">MQEILIENVLPAVDGGRYPARALIGDAITVTCDIICHGTYVLDARIRYKSARQRNWSYAELRQAENDSWTGQFKVEKIGMYAFAIEAWIDPVSTHIRDAAKWIEAGEDVSSDILAIRNELSAILKGRRVRTCL</sequence>